<evidence type="ECO:0000256" key="2">
    <source>
        <dbReference type="SAM" id="SignalP"/>
    </source>
</evidence>
<dbReference type="AlphaFoldDB" id="A0A972F6C3"/>
<dbReference type="PANTHER" id="PTHR12558:SF13">
    <property type="entry name" value="CELL DIVISION CYCLE PROTEIN 27 HOMOLOG"/>
    <property type="match status" value="1"/>
</dbReference>
<dbReference type="SMART" id="SM00028">
    <property type="entry name" value="TPR"/>
    <property type="match status" value="3"/>
</dbReference>
<dbReference type="RefSeq" id="WP_168986524.1">
    <property type="nucleotide sequence ID" value="NZ_CAWPHM010000297.1"/>
</dbReference>
<accession>A0A972F6C3</accession>
<dbReference type="PANTHER" id="PTHR12558">
    <property type="entry name" value="CELL DIVISION CYCLE 16,23,27"/>
    <property type="match status" value="1"/>
</dbReference>
<dbReference type="Proteomes" id="UP000599523">
    <property type="component" value="Unassembled WGS sequence"/>
</dbReference>
<dbReference type="PROSITE" id="PS51257">
    <property type="entry name" value="PROKAR_LIPOPROTEIN"/>
    <property type="match status" value="1"/>
</dbReference>
<feature type="repeat" description="TPR" evidence="1">
    <location>
        <begin position="152"/>
        <end position="185"/>
    </location>
</feature>
<evidence type="ECO:0000256" key="1">
    <source>
        <dbReference type="PROSITE-ProRule" id="PRU00339"/>
    </source>
</evidence>
<evidence type="ECO:0000313" key="3">
    <source>
        <dbReference type="EMBL" id="NMG01730.1"/>
    </source>
</evidence>
<proteinExistence type="predicted"/>
<dbReference type="EMBL" id="WTVM01000006">
    <property type="protein sequence ID" value="NMG01730.1"/>
    <property type="molecule type" value="Genomic_DNA"/>
</dbReference>
<keyword evidence="2" id="KW-0732">Signal</keyword>
<comment type="caution">
    <text evidence="3">The sequence shown here is derived from an EMBL/GenBank/DDBJ whole genome shotgun (WGS) entry which is preliminary data.</text>
</comment>
<keyword evidence="1" id="KW-0802">TPR repeat</keyword>
<dbReference type="NCBIfam" id="TIGR02521">
    <property type="entry name" value="type_IV_pilW"/>
    <property type="match status" value="1"/>
</dbReference>
<keyword evidence="4" id="KW-1185">Reference proteome</keyword>
<dbReference type="Pfam" id="PF13432">
    <property type="entry name" value="TPR_16"/>
    <property type="match status" value="2"/>
</dbReference>
<dbReference type="PROSITE" id="PS50005">
    <property type="entry name" value="TPR"/>
    <property type="match status" value="3"/>
</dbReference>
<gene>
    <name evidence="3" type="primary">pilW</name>
    <name evidence="3" type="ORF">GPA21_01910</name>
</gene>
<dbReference type="InterPro" id="IPR013360">
    <property type="entry name" value="Pilus_4_PilW"/>
</dbReference>
<reference evidence="3" key="1">
    <citation type="submission" date="2019-12" db="EMBL/GenBank/DDBJ databases">
        <title>Comparative genomics gives insights into the taxonomy of the Azoarcus-Aromatoleum group and reveals separate origins of nif in the plant-associated Azoarcus and non-plant-associated Aromatoleum sub-groups.</title>
        <authorList>
            <person name="Lafos M."/>
            <person name="Maluk M."/>
            <person name="Batista M."/>
            <person name="Junghare M."/>
            <person name="Carmona M."/>
            <person name="Faoro H."/>
            <person name="Cruz L.M."/>
            <person name="Battistoni F."/>
            <person name="De Souza E."/>
            <person name="Pedrosa F."/>
            <person name="Chen W.-M."/>
            <person name="Poole P.S."/>
            <person name="Dixon R.A."/>
            <person name="James E.K."/>
        </authorList>
    </citation>
    <scope>NUCLEOTIDE SEQUENCE</scope>
    <source>
        <strain evidence="3">NSC3</strain>
    </source>
</reference>
<dbReference type="Gene3D" id="1.25.40.10">
    <property type="entry name" value="Tetratricopeptide repeat domain"/>
    <property type="match status" value="1"/>
</dbReference>
<feature type="repeat" description="TPR" evidence="1">
    <location>
        <begin position="48"/>
        <end position="81"/>
    </location>
</feature>
<feature type="chain" id="PRO_5036787588" evidence="2">
    <location>
        <begin position="20"/>
        <end position="265"/>
    </location>
</feature>
<evidence type="ECO:0000313" key="4">
    <source>
        <dbReference type="Proteomes" id="UP000599523"/>
    </source>
</evidence>
<feature type="repeat" description="TPR" evidence="1">
    <location>
        <begin position="82"/>
        <end position="115"/>
    </location>
</feature>
<organism evidence="3 4">
    <name type="scientific">Azoarcus taiwanensis</name>
    <dbReference type="NCBI Taxonomy" id="666964"/>
    <lineage>
        <taxon>Bacteria</taxon>
        <taxon>Pseudomonadati</taxon>
        <taxon>Pseudomonadota</taxon>
        <taxon>Betaproteobacteria</taxon>
        <taxon>Rhodocyclales</taxon>
        <taxon>Zoogloeaceae</taxon>
        <taxon>Azoarcus</taxon>
    </lineage>
</organism>
<dbReference type="InterPro" id="IPR019734">
    <property type="entry name" value="TPR_rpt"/>
</dbReference>
<dbReference type="InterPro" id="IPR011990">
    <property type="entry name" value="TPR-like_helical_dom_sf"/>
</dbReference>
<name>A0A972F6C3_9RHOO</name>
<protein>
    <submittedName>
        <fullName evidence="3">Type IV pilus biogenesis/stability protein PilW</fullName>
    </submittedName>
</protein>
<sequence>MKRHLLPLMLSAAVLAGCATTMPGGGAPTTTDRPMLDSPPANQAQARAMVNVELGTAYLEVGRFDVAMDEARNALTHAPSYPPAFHLLGLVYMFVGDTAAAEDYFQRALRAAPNDPDFNNSYGWFLCGTGREEEGLRRLELAARNPYYRHATRPYTNAGLCYLRLNNNEAAREQFRRAVLVDGSNAQALYNLAAIDYLRGDFASTRDLMVQFHQQLEPTAETVWLGLRAERRLGNRDAEASYAAQLSGRFRDSPEYQSMMRGDYQ</sequence>
<dbReference type="SUPFAM" id="SSF48452">
    <property type="entry name" value="TPR-like"/>
    <property type="match status" value="1"/>
</dbReference>
<feature type="signal peptide" evidence="2">
    <location>
        <begin position="1"/>
        <end position="19"/>
    </location>
</feature>